<dbReference type="AlphaFoldDB" id="A0A4V5NXC6"/>
<feature type="domain" description="Calcineurin-like phosphoesterase" evidence="8">
    <location>
        <begin position="1"/>
        <end position="229"/>
    </location>
</feature>
<keyword evidence="4 7" id="KW-0540">Nuclease</keyword>
<name>A0A4V5NXC6_9GAMM</name>
<evidence type="ECO:0000313" key="11">
    <source>
        <dbReference type="Proteomes" id="UP000307999"/>
    </source>
</evidence>
<dbReference type="InterPro" id="IPR004593">
    <property type="entry name" value="SbcD"/>
</dbReference>
<gene>
    <name evidence="7" type="primary">sbcD</name>
    <name evidence="10" type="ORF">E8M12_07510</name>
</gene>
<comment type="caution">
    <text evidence="10">The sequence shown here is derived from an EMBL/GenBank/DDBJ whole genome shotgun (WGS) entry which is preliminary data.</text>
</comment>
<dbReference type="PANTHER" id="PTHR30337">
    <property type="entry name" value="COMPONENT OF ATP-DEPENDENT DSDNA EXONUCLEASE"/>
    <property type="match status" value="1"/>
</dbReference>
<evidence type="ECO:0000256" key="1">
    <source>
        <dbReference type="ARBA" id="ARBA00010555"/>
    </source>
</evidence>
<dbReference type="InterPro" id="IPR050535">
    <property type="entry name" value="DNA_Repair-Maintenance_Comp"/>
</dbReference>
<protein>
    <recommendedName>
        <fullName evidence="3 7">Nuclease SbcCD subunit D</fullName>
    </recommendedName>
</protein>
<dbReference type="NCBIfam" id="TIGR00619">
    <property type="entry name" value="sbcd"/>
    <property type="match status" value="1"/>
</dbReference>
<dbReference type="PANTHER" id="PTHR30337:SF0">
    <property type="entry name" value="NUCLEASE SBCCD SUBUNIT D"/>
    <property type="match status" value="1"/>
</dbReference>
<sequence>MRFLHTSDWHIGRLFQNISLLDDQQFVLSQIKDYALAHKVDAIVVAGDIFDRSVPPAQAVDVLDKFLVDLQQHNIPVIMISGNHDSAKRLRFGARQMRLANLHILADLHLACEPVIVAGKDGKEVAFYGLPYHDPVEVREAFAEEIAEHLGEGEVLRTYDQAHTFMAKRILQHHKQLAGIASVLISHCFIDGASESDSERPLAIGGADRVSWQPLAQFDYVALGHLHGPQFKGAEHIRYSGSPLKYSFSEHQQNKSVTLVELTADKPAQITLLPLQARHNLRVLEGELEQLLLAAKDDANFDDYLLVRLTDKQSLLEPLARLRGVYPNVLQMERRQYLAEYLSAKDGKDSTALSELKKDELQVFSEFFTQVTDNQLSESQQQILKDTIEQALAIVEGRE</sequence>
<keyword evidence="7" id="KW-0235">DNA replication</keyword>
<keyword evidence="7" id="KW-0255">Endonuclease</keyword>
<organism evidence="10 11">
    <name type="scientific">Thalassotalea mangrovi</name>
    <dbReference type="NCBI Taxonomy" id="2572245"/>
    <lineage>
        <taxon>Bacteria</taxon>
        <taxon>Pseudomonadati</taxon>
        <taxon>Pseudomonadota</taxon>
        <taxon>Gammaproteobacteria</taxon>
        <taxon>Alteromonadales</taxon>
        <taxon>Colwelliaceae</taxon>
        <taxon>Thalassotalea</taxon>
    </lineage>
</organism>
<evidence type="ECO:0000256" key="4">
    <source>
        <dbReference type="ARBA" id="ARBA00022722"/>
    </source>
</evidence>
<dbReference type="InterPro" id="IPR041796">
    <property type="entry name" value="Mre11_N"/>
</dbReference>
<evidence type="ECO:0000259" key="9">
    <source>
        <dbReference type="Pfam" id="PF12320"/>
    </source>
</evidence>
<keyword evidence="6 7" id="KW-0269">Exonuclease</keyword>
<evidence type="ECO:0000256" key="3">
    <source>
        <dbReference type="ARBA" id="ARBA00013365"/>
    </source>
</evidence>
<dbReference type="InterPro" id="IPR004843">
    <property type="entry name" value="Calcineurin-like_PHP"/>
</dbReference>
<dbReference type="GO" id="GO:0006310">
    <property type="term" value="P:DNA recombination"/>
    <property type="evidence" value="ECO:0007669"/>
    <property type="project" value="UniProtKB-KW"/>
</dbReference>
<evidence type="ECO:0000256" key="2">
    <source>
        <dbReference type="ARBA" id="ARBA00011322"/>
    </source>
</evidence>
<comment type="subunit">
    <text evidence="2 7">Heterodimer of SbcC and SbcD.</text>
</comment>
<dbReference type="Proteomes" id="UP000307999">
    <property type="component" value="Unassembled WGS sequence"/>
</dbReference>
<dbReference type="GO" id="GO:0006260">
    <property type="term" value="P:DNA replication"/>
    <property type="evidence" value="ECO:0007669"/>
    <property type="project" value="UniProtKB-KW"/>
</dbReference>
<evidence type="ECO:0000256" key="5">
    <source>
        <dbReference type="ARBA" id="ARBA00022801"/>
    </source>
</evidence>
<dbReference type="CDD" id="cd00840">
    <property type="entry name" value="MPP_Mre11_N"/>
    <property type="match status" value="1"/>
</dbReference>
<dbReference type="RefSeq" id="WP_136735465.1">
    <property type="nucleotide sequence ID" value="NZ_SWDB01000014.1"/>
</dbReference>
<dbReference type="InterPro" id="IPR026843">
    <property type="entry name" value="SbcD_C"/>
</dbReference>
<feature type="domain" description="Nuclease SbcCD subunit D C-terminal" evidence="9">
    <location>
        <begin position="279"/>
        <end position="371"/>
    </location>
</feature>
<reference evidence="10 11" key="1">
    <citation type="submission" date="2019-04" db="EMBL/GenBank/DDBJ databases">
        <title>Thalassotalea guangxiensis sp. nov., isolated from sediment of the coastal wetland.</title>
        <authorList>
            <person name="Zheng S."/>
            <person name="Zhang D."/>
        </authorList>
    </citation>
    <scope>NUCLEOTIDE SEQUENCE [LARGE SCALE GENOMIC DNA]</scope>
    <source>
        <strain evidence="10 11">ZS-4</strain>
    </source>
</reference>
<dbReference type="Pfam" id="PF12320">
    <property type="entry name" value="SbcD_C"/>
    <property type="match status" value="1"/>
</dbReference>
<dbReference type="Gene3D" id="3.60.21.10">
    <property type="match status" value="1"/>
</dbReference>
<keyword evidence="11" id="KW-1185">Reference proteome</keyword>
<keyword evidence="7" id="KW-0233">DNA recombination</keyword>
<dbReference type="Pfam" id="PF00149">
    <property type="entry name" value="Metallophos"/>
    <property type="match status" value="1"/>
</dbReference>
<proteinExistence type="inferred from homology"/>
<evidence type="ECO:0000313" key="10">
    <source>
        <dbReference type="EMBL" id="TKB45759.1"/>
    </source>
</evidence>
<keyword evidence="5 7" id="KW-0378">Hydrolase</keyword>
<evidence type="ECO:0000256" key="7">
    <source>
        <dbReference type="RuleBase" id="RU363069"/>
    </source>
</evidence>
<evidence type="ECO:0000256" key="6">
    <source>
        <dbReference type="ARBA" id="ARBA00022839"/>
    </source>
</evidence>
<dbReference type="GO" id="GO:0008408">
    <property type="term" value="F:3'-5' exonuclease activity"/>
    <property type="evidence" value="ECO:0007669"/>
    <property type="project" value="InterPro"/>
</dbReference>
<dbReference type="OrthoDB" id="9773856at2"/>
<accession>A0A4V5NXC6</accession>
<dbReference type="EMBL" id="SWDB01000014">
    <property type="protein sequence ID" value="TKB45759.1"/>
    <property type="molecule type" value="Genomic_DNA"/>
</dbReference>
<dbReference type="GO" id="GO:0004519">
    <property type="term" value="F:endonuclease activity"/>
    <property type="evidence" value="ECO:0007669"/>
    <property type="project" value="UniProtKB-KW"/>
</dbReference>
<comment type="similarity">
    <text evidence="1 7">Belongs to the SbcD family.</text>
</comment>
<dbReference type="InterPro" id="IPR029052">
    <property type="entry name" value="Metallo-depent_PP-like"/>
</dbReference>
<evidence type="ECO:0000259" key="8">
    <source>
        <dbReference type="Pfam" id="PF00149"/>
    </source>
</evidence>
<dbReference type="SUPFAM" id="SSF56300">
    <property type="entry name" value="Metallo-dependent phosphatases"/>
    <property type="match status" value="1"/>
</dbReference>
<comment type="function">
    <text evidence="7">SbcCD cleaves DNA hairpin structures. These structures can inhibit DNA replication and are intermediates in certain DNA recombination reactions. The complex acts as a 3'-&gt;5' double strand exonuclease that can open hairpins. It also has a 5' single-strand endonuclease activity.</text>
</comment>